<dbReference type="Pfam" id="PF13632">
    <property type="entry name" value="Glyco_trans_2_3"/>
    <property type="match status" value="1"/>
</dbReference>
<keyword evidence="5" id="KW-1185">Reference proteome</keyword>
<feature type="transmembrane region" description="Helical" evidence="2">
    <location>
        <begin position="559"/>
        <end position="578"/>
    </location>
</feature>
<dbReference type="InterPro" id="IPR001173">
    <property type="entry name" value="Glyco_trans_2-like"/>
</dbReference>
<dbReference type="AlphaFoldDB" id="A0AA39LCA7"/>
<name>A0AA39LCA7_SARSR</name>
<evidence type="ECO:0000313" key="4">
    <source>
        <dbReference type="EMBL" id="KAK0392521.1"/>
    </source>
</evidence>
<sequence length="663" mass="73660">MSFLTWWTQRAGAISIFLLLALSYYVISREAAADPRQISINTDETETVPSVPRTTDATSVQDSGAGIWTVIFAYYSLFIHVLVTFFPLRACWTVWQLTNTLKQASRTAVVEEWNSCRKDGAKPRSNSEASQSTNETATTDRRPSSTWSDDTVGLELEQYADGEAPGIDSVIHAIVIPNYKEEVDVLRETLDVLASHPRARACYDVYLGMEEREVEGTAKALALIQQFIKKFRSIDFTLHPGDIPGEAAGKGSNLAWAARKLSAKYSMQQRQDVIITGIDADSHLSSNYFSKIAAFHLSEPDTAQTTLYSAPVVFDRNAHQVAGLVRVADILWCAAGMSGLYRGSSIAPPTSCYSLPLELVDRVGGWDCDGEAIGEDLHMYIKCFFALNGHLNCKVIPSPISSSNVSGGGGGGIRGSLSDVRARYKQALRHMWGALDTGFAIRKGVEMWKDRKRTMRAFRPLHRSHGEGTADLVIPETTPALAGGVLDPVASGIFAEVTHAPVEEPHLERIFYLYLRLFEAHFLPVHMAILVFASAAYIWVMDGREDPNGLMWTFWWSKFLRTSGFMMIGCFMFLYESYHQVCVTTRQKEMAKAGLAEGMCFSHRSFRKNIVDYILIPIVAPLYGTIPSFQAEMAHLWTTDLVYTVSKKASRLRSRSIDAADMA</sequence>
<dbReference type="Proteomes" id="UP001175261">
    <property type="component" value="Unassembled WGS sequence"/>
</dbReference>
<dbReference type="InterPro" id="IPR029044">
    <property type="entry name" value="Nucleotide-diphossugar_trans"/>
</dbReference>
<evidence type="ECO:0000259" key="3">
    <source>
        <dbReference type="Pfam" id="PF13632"/>
    </source>
</evidence>
<comment type="caution">
    <text evidence="4">The sequence shown here is derived from an EMBL/GenBank/DDBJ whole genome shotgun (WGS) entry which is preliminary data.</text>
</comment>
<dbReference type="EMBL" id="JAPDFR010000001">
    <property type="protein sequence ID" value="KAK0392521.1"/>
    <property type="molecule type" value="Genomic_DNA"/>
</dbReference>
<gene>
    <name evidence="4" type="ORF">NLU13_2016</name>
</gene>
<evidence type="ECO:0000313" key="5">
    <source>
        <dbReference type="Proteomes" id="UP001175261"/>
    </source>
</evidence>
<reference evidence="4" key="1">
    <citation type="submission" date="2022-10" db="EMBL/GenBank/DDBJ databases">
        <title>Determination and structural analysis of whole genome sequence of Sarocladium strictum F4-1.</title>
        <authorList>
            <person name="Hu L."/>
            <person name="Jiang Y."/>
        </authorList>
    </citation>
    <scope>NUCLEOTIDE SEQUENCE</scope>
    <source>
        <strain evidence="4">F4-1</strain>
    </source>
</reference>
<keyword evidence="2" id="KW-0472">Membrane</keyword>
<feature type="compositionally biased region" description="Polar residues" evidence="1">
    <location>
        <begin position="124"/>
        <end position="137"/>
    </location>
</feature>
<organism evidence="4 5">
    <name type="scientific">Sarocladium strictum</name>
    <name type="common">Black bundle disease fungus</name>
    <name type="synonym">Acremonium strictum</name>
    <dbReference type="NCBI Taxonomy" id="5046"/>
    <lineage>
        <taxon>Eukaryota</taxon>
        <taxon>Fungi</taxon>
        <taxon>Dikarya</taxon>
        <taxon>Ascomycota</taxon>
        <taxon>Pezizomycotina</taxon>
        <taxon>Sordariomycetes</taxon>
        <taxon>Hypocreomycetidae</taxon>
        <taxon>Hypocreales</taxon>
        <taxon>Sarocladiaceae</taxon>
        <taxon>Sarocladium</taxon>
    </lineage>
</organism>
<protein>
    <recommendedName>
        <fullName evidence="3">Glycosyltransferase 2-like domain-containing protein</fullName>
    </recommendedName>
</protein>
<dbReference type="SUPFAM" id="SSF53448">
    <property type="entry name" value="Nucleotide-diphospho-sugar transferases"/>
    <property type="match status" value="1"/>
</dbReference>
<feature type="region of interest" description="Disordered" evidence="1">
    <location>
        <begin position="117"/>
        <end position="149"/>
    </location>
</feature>
<accession>A0AA39LCA7</accession>
<evidence type="ECO:0000256" key="2">
    <source>
        <dbReference type="SAM" id="Phobius"/>
    </source>
</evidence>
<dbReference type="Gene3D" id="3.90.550.10">
    <property type="entry name" value="Spore Coat Polysaccharide Biosynthesis Protein SpsA, Chain A"/>
    <property type="match status" value="1"/>
</dbReference>
<feature type="transmembrane region" description="Helical" evidence="2">
    <location>
        <begin position="517"/>
        <end position="539"/>
    </location>
</feature>
<feature type="transmembrane region" description="Helical" evidence="2">
    <location>
        <begin position="65"/>
        <end position="88"/>
    </location>
</feature>
<dbReference type="PANTHER" id="PTHR36851:SF1">
    <property type="entry name" value="GLYCO_TRANS_2-LIKE DOMAIN-CONTAINING PROTEIN"/>
    <property type="match status" value="1"/>
</dbReference>
<keyword evidence="2" id="KW-0812">Transmembrane</keyword>
<keyword evidence="2" id="KW-1133">Transmembrane helix</keyword>
<proteinExistence type="predicted"/>
<evidence type="ECO:0000256" key="1">
    <source>
        <dbReference type="SAM" id="MobiDB-lite"/>
    </source>
</evidence>
<feature type="domain" description="Glycosyltransferase 2-like" evidence="3">
    <location>
        <begin position="274"/>
        <end position="541"/>
    </location>
</feature>
<dbReference type="PANTHER" id="PTHR36851">
    <property type="entry name" value="UNNAMED PRODUCT"/>
    <property type="match status" value="1"/>
</dbReference>